<dbReference type="SUPFAM" id="SSF53335">
    <property type="entry name" value="S-adenosyl-L-methionine-dependent methyltransferases"/>
    <property type="match status" value="1"/>
</dbReference>
<dbReference type="Gene3D" id="3.40.50.150">
    <property type="entry name" value="Vaccinia Virus protein VP39"/>
    <property type="match status" value="1"/>
</dbReference>
<sequence length="245" mass="28003">MFNLSRELNNPKLLYWHQQQRLRILQNQQYRWLCLGDTVQSVMDIGAPLRLVLPHLHGLALALYLRPEPAHITEMGLGGGAFLRFLQRYAAKANIQSIEFSQPIIHCFHEFFNPLTHNPQIQQADAEQAIHHISNQDLLILDLFGEQDHPSFLSDPLFYEHCMSALSENGILTINLLPALNVQLHWLTGSLHKLTGQACTVIGIPGYQNRIVFAANRPLPDLHEFEPLLQFAHQHDVDLNQLILL</sequence>
<reference evidence="1 2" key="1">
    <citation type="submission" date="2015-12" db="EMBL/GenBank/DDBJ databases">
        <title>Complete genome of Lacimicrobium alkaliphilum KCTC 32984.</title>
        <authorList>
            <person name="Kim S.-G."/>
            <person name="Lee Y.-J."/>
        </authorList>
    </citation>
    <scope>NUCLEOTIDE SEQUENCE [LARGE SCALE GENOMIC DNA]</scope>
    <source>
        <strain evidence="1 2">YelD216</strain>
    </source>
</reference>
<dbReference type="Proteomes" id="UP000068447">
    <property type="component" value="Chromosome"/>
</dbReference>
<dbReference type="RefSeq" id="WP_062475835.1">
    <property type="nucleotide sequence ID" value="NZ_CP013650.1"/>
</dbReference>
<organism evidence="1 2">
    <name type="scientific">Lacimicrobium alkaliphilum</name>
    <dbReference type="NCBI Taxonomy" id="1526571"/>
    <lineage>
        <taxon>Bacteria</taxon>
        <taxon>Pseudomonadati</taxon>
        <taxon>Pseudomonadota</taxon>
        <taxon>Gammaproteobacteria</taxon>
        <taxon>Alteromonadales</taxon>
        <taxon>Alteromonadaceae</taxon>
        <taxon>Lacimicrobium</taxon>
    </lineage>
</organism>
<accession>A0A0U3B6B1</accession>
<evidence type="ECO:0000313" key="1">
    <source>
        <dbReference type="EMBL" id="ALS97205.1"/>
    </source>
</evidence>
<dbReference type="KEGG" id="lal:AT746_02200"/>
<dbReference type="AlphaFoldDB" id="A0A0U3B6B1"/>
<evidence type="ECO:0000313" key="2">
    <source>
        <dbReference type="Proteomes" id="UP000068447"/>
    </source>
</evidence>
<dbReference type="InterPro" id="IPR029063">
    <property type="entry name" value="SAM-dependent_MTases_sf"/>
</dbReference>
<dbReference type="OrthoDB" id="5763385at2"/>
<dbReference type="STRING" id="1526571.AT746_02200"/>
<gene>
    <name evidence="1" type="ORF">AT746_02200</name>
</gene>
<protein>
    <recommendedName>
        <fullName evidence="3">PABS domain-containing protein</fullName>
    </recommendedName>
</protein>
<keyword evidence="2" id="KW-1185">Reference proteome</keyword>
<evidence type="ECO:0008006" key="3">
    <source>
        <dbReference type="Google" id="ProtNLM"/>
    </source>
</evidence>
<proteinExistence type="predicted"/>
<dbReference type="EMBL" id="CP013650">
    <property type="protein sequence ID" value="ALS97205.1"/>
    <property type="molecule type" value="Genomic_DNA"/>
</dbReference>
<name>A0A0U3B6B1_9ALTE</name>